<evidence type="ECO:0008006" key="2">
    <source>
        <dbReference type="Google" id="ProtNLM"/>
    </source>
</evidence>
<organism evidence="1">
    <name type="scientific">marine sediment metagenome</name>
    <dbReference type="NCBI Taxonomy" id="412755"/>
    <lineage>
        <taxon>unclassified sequences</taxon>
        <taxon>metagenomes</taxon>
        <taxon>ecological metagenomes</taxon>
    </lineage>
</organism>
<dbReference type="EMBL" id="LAZR01000598">
    <property type="protein sequence ID" value="KKN63160.1"/>
    <property type="molecule type" value="Genomic_DNA"/>
</dbReference>
<reference evidence="1" key="1">
    <citation type="journal article" date="2015" name="Nature">
        <title>Complex archaea that bridge the gap between prokaryotes and eukaryotes.</title>
        <authorList>
            <person name="Spang A."/>
            <person name="Saw J.H."/>
            <person name="Jorgensen S.L."/>
            <person name="Zaremba-Niedzwiedzka K."/>
            <person name="Martijn J."/>
            <person name="Lind A.E."/>
            <person name="van Eijk R."/>
            <person name="Schleper C."/>
            <person name="Guy L."/>
            <person name="Ettema T.J."/>
        </authorList>
    </citation>
    <scope>NUCLEOTIDE SEQUENCE</scope>
</reference>
<evidence type="ECO:0000313" key="1">
    <source>
        <dbReference type="EMBL" id="KKN63160.1"/>
    </source>
</evidence>
<name>A0A0F9S2V6_9ZZZZ</name>
<comment type="caution">
    <text evidence="1">The sequence shown here is derived from an EMBL/GenBank/DDBJ whole genome shotgun (WGS) entry which is preliminary data.</text>
</comment>
<dbReference type="AlphaFoldDB" id="A0A0F9S2V6"/>
<accession>A0A0F9S2V6</accession>
<gene>
    <name evidence="1" type="ORF">LCGC14_0504300</name>
</gene>
<proteinExistence type="predicted"/>
<protein>
    <recommendedName>
        <fullName evidence="2">Major tropism determinant N-terminal domain-containing protein</fullName>
    </recommendedName>
</protein>
<sequence length="337" mass="35353">MAQNFFDVEKGFQIDTLRTFTSGTGDPTVDEPVGSIYLEDDGTLWQKRSAGAGVTNWRRQATEEFVNDTIAGRTWRDPVIVKEDANFANLAAAEVQLNAGAPEFEGVAISDGDRILFTDIVGENANVFIVNGTPGSAATLVEDTNLASDGDTLWVQQGTTHADTTWAFDGTNWIQIGAGDATELGFIRTFIGKGAAGSETPVYSSNNFVTDTDSLETAIGDLDAEAGLNRTDTDANTAKLADARTTTTSDNVTGVVTLDTVNVDTVASVKWFVYAQGNLVGDAPKKRVVEIHATHDGHLVGGGADAANTDFNVTSKLSLGTPLGVSGNGATCGCLDS</sequence>